<dbReference type="InterPro" id="IPR051783">
    <property type="entry name" value="NAD(P)-dependent_oxidoreduct"/>
</dbReference>
<comment type="caution">
    <text evidence="2">The sequence shown here is derived from an EMBL/GenBank/DDBJ whole genome shotgun (WGS) entry which is preliminary data.</text>
</comment>
<dbReference type="RefSeq" id="WP_298344563.1">
    <property type="nucleotide sequence ID" value="NZ_JBFSHR010000045.1"/>
</dbReference>
<evidence type="ECO:0000313" key="2">
    <source>
        <dbReference type="EMBL" id="MEX6430294.1"/>
    </source>
</evidence>
<dbReference type="SUPFAM" id="SSF51735">
    <property type="entry name" value="NAD(P)-binding Rossmann-fold domains"/>
    <property type="match status" value="1"/>
</dbReference>
<protein>
    <submittedName>
        <fullName evidence="2">NAD-dependent epimerase/dehydratase family protein</fullName>
    </submittedName>
</protein>
<name>A0ABV3Y410_9ACTN</name>
<feature type="domain" description="NAD-dependent epimerase/dehydratase" evidence="1">
    <location>
        <begin position="3"/>
        <end position="115"/>
    </location>
</feature>
<dbReference type="InterPro" id="IPR001509">
    <property type="entry name" value="Epimerase_deHydtase"/>
</dbReference>
<dbReference type="Proteomes" id="UP001560267">
    <property type="component" value="Unassembled WGS sequence"/>
</dbReference>
<dbReference type="Pfam" id="PF01370">
    <property type="entry name" value="Epimerase"/>
    <property type="match status" value="1"/>
</dbReference>
<reference evidence="2 3" key="1">
    <citation type="submission" date="2024-07" db="EMBL/GenBank/DDBJ databases">
        <title>Draft Genome Sequence of Ferrimicrobium acidiphilum Strain YE2023, Isolated from a Pulp of Bioleach Reactor.</title>
        <authorList>
            <person name="Elkina Y.A."/>
            <person name="Bulaeva A.G."/>
            <person name="Beletsky A.V."/>
            <person name="Mardanov A.V."/>
        </authorList>
    </citation>
    <scope>NUCLEOTIDE SEQUENCE [LARGE SCALE GENOMIC DNA]</scope>
    <source>
        <strain evidence="2 3">YE2023</strain>
    </source>
</reference>
<accession>A0ABV3Y410</accession>
<dbReference type="PANTHER" id="PTHR48079">
    <property type="entry name" value="PROTEIN YEEZ"/>
    <property type="match status" value="1"/>
</dbReference>
<evidence type="ECO:0000313" key="3">
    <source>
        <dbReference type="Proteomes" id="UP001560267"/>
    </source>
</evidence>
<evidence type="ECO:0000259" key="1">
    <source>
        <dbReference type="Pfam" id="PF01370"/>
    </source>
</evidence>
<keyword evidence="3" id="KW-1185">Reference proteome</keyword>
<proteinExistence type="predicted"/>
<dbReference type="InterPro" id="IPR036291">
    <property type="entry name" value="NAD(P)-bd_dom_sf"/>
</dbReference>
<dbReference type="EMBL" id="JBFSHR010000045">
    <property type="protein sequence ID" value="MEX6430294.1"/>
    <property type="molecule type" value="Genomic_DNA"/>
</dbReference>
<sequence length="192" mass="20940">MRIFVAGATGVIGRRLVALLVADRHDVAAMTRTESKLEELELMGATPILCDVFDRDRVVRVVTAYEPDIVIHQLTALPDNRTQIPDYSSANNRIRREGTTNLVDAAQTCDARVIAQSVAWILPGDGGAAVEFLERTVLAAGGVVLRYGQFYGPGTYFESQPPPRPRVHVNDAAIRTRDSLSAPCSILDIVEP</sequence>
<organism evidence="2 3">
    <name type="scientific">Ferrimicrobium acidiphilum</name>
    <dbReference type="NCBI Taxonomy" id="121039"/>
    <lineage>
        <taxon>Bacteria</taxon>
        <taxon>Bacillati</taxon>
        <taxon>Actinomycetota</taxon>
        <taxon>Acidimicrobiia</taxon>
        <taxon>Acidimicrobiales</taxon>
        <taxon>Acidimicrobiaceae</taxon>
        <taxon>Ferrimicrobium</taxon>
    </lineage>
</organism>
<dbReference type="Gene3D" id="3.40.50.720">
    <property type="entry name" value="NAD(P)-binding Rossmann-like Domain"/>
    <property type="match status" value="1"/>
</dbReference>
<gene>
    <name evidence="2" type="ORF">AB6A68_10690</name>
</gene>
<dbReference type="PANTHER" id="PTHR48079:SF6">
    <property type="entry name" value="NAD(P)-BINDING DOMAIN-CONTAINING PROTEIN-RELATED"/>
    <property type="match status" value="1"/>
</dbReference>